<proteinExistence type="predicted"/>
<evidence type="ECO:0000313" key="1">
    <source>
        <dbReference type="EMBL" id="REA62059.1"/>
    </source>
</evidence>
<dbReference type="Proteomes" id="UP000256373">
    <property type="component" value="Unassembled WGS sequence"/>
</dbReference>
<organism evidence="1 2">
    <name type="scientific">Dyadobacter luteus</name>
    <dbReference type="NCBI Taxonomy" id="2259619"/>
    <lineage>
        <taxon>Bacteria</taxon>
        <taxon>Pseudomonadati</taxon>
        <taxon>Bacteroidota</taxon>
        <taxon>Cytophagia</taxon>
        <taxon>Cytophagales</taxon>
        <taxon>Spirosomataceae</taxon>
        <taxon>Dyadobacter</taxon>
    </lineage>
</organism>
<evidence type="ECO:0008006" key="3">
    <source>
        <dbReference type="Google" id="ProtNLM"/>
    </source>
</evidence>
<evidence type="ECO:0000313" key="2">
    <source>
        <dbReference type="Proteomes" id="UP000256373"/>
    </source>
</evidence>
<keyword evidence="2" id="KW-1185">Reference proteome</keyword>
<gene>
    <name evidence="1" type="ORF">DSL64_10400</name>
</gene>
<comment type="caution">
    <text evidence="1">The sequence shown here is derived from an EMBL/GenBank/DDBJ whole genome shotgun (WGS) entry which is preliminary data.</text>
</comment>
<dbReference type="AlphaFoldDB" id="A0A3D8YFL0"/>
<dbReference type="EMBL" id="QNUL01000006">
    <property type="protein sequence ID" value="REA62059.1"/>
    <property type="molecule type" value="Genomic_DNA"/>
</dbReference>
<dbReference type="OrthoDB" id="798979at2"/>
<accession>A0A3D8YFL0</accession>
<reference evidence="1 2" key="1">
    <citation type="submission" date="2018-07" db="EMBL/GenBank/DDBJ databases">
        <title>Dyadobacter roseus sp. nov., isolated from rose rhizosphere soil.</title>
        <authorList>
            <person name="Chen L."/>
        </authorList>
    </citation>
    <scope>NUCLEOTIDE SEQUENCE [LARGE SCALE GENOMIC DNA]</scope>
    <source>
        <strain evidence="1 2">RS19</strain>
    </source>
</reference>
<dbReference type="RefSeq" id="WP_115830693.1">
    <property type="nucleotide sequence ID" value="NZ_QNUL01000006.1"/>
</dbReference>
<sequence length="77" mass="8891">MKLQYIADSKGITTGVYIPIAEWEEMKIRFEGIEAEETDNIPQWHKDVVMARLKESGEKSESVLDFDIAMDDLERSI</sequence>
<protein>
    <recommendedName>
        <fullName evidence="3">Addiction module component CHP02574 family protein</fullName>
    </recommendedName>
</protein>
<name>A0A3D8YFL0_9BACT</name>